<evidence type="ECO:0000256" key="1">
    <source>
        <dbReference type="ARBA" id="ARBA00022574"/>
    </source>
</evidence>
<evidence type="ECO:0000256" key="4">
    <source>
        <dbReference type="SAM" id="MobiDB-lite"/>
    </source>
</evidence>
<evidence type="ECO:0000256" key="2">
    <source>
        <dbReference type="ARBA" id="ARBA00022737"/>
    </source>
</evidence>
<dbReference type="PANTHER" id="PTHR22847">
    <property type="entry name" value="WD40 REPEAT PROTEIN"/>
    <property type="match status" value="1"/>
</dbReference>
<dbReference type="EMBL" id="JACAZI010000019">
    <property type="protein sequence ID" value="KAF7339904.1"/>
    <property type="molecule type" value="Genomic_DNA"/>
</dbReference>
<feature type="repeat" description="WD" evidence="3">
    <location>
        <begin position="290"/>
        <end position="315"/>
    </location>
</feature>
<keyword evidence="1 3" id="KW-0853">WD repeat</keyword>
<dbReference type="GO" id="GO:0048188">
    <property type="term" value="C:Set1C/COMPASS complex"/>
    <property type="evidence" value="ECO:0007669"/>
    <property type="project" value="TreeGrafter"/>
</dbReference>
<dbReference type="InterPro" id="IPR019775">
    <property type="entry name" value="WD40_repeat_CS"/>
</dbReference>
<dbReference type="PROSITE" id="PS50082">
    <property type="entry name" value="WD_REPEATS_2"/>
    <property type="match status" value="6"/>
</dbReference>
<feature type="domain" description="WDR5-like beta-propeller" evidence="5">
    <location>
        <begin position="66"/>
        <end position="349"/>
    </location>
</feature>
<dbReference type="PANTHER" id="PTHR22847:SF637">
    <property type="entry name" value="WD REPEAT DOMAIN 5B"/>
    <property type="match status" value="1"/>
</dbReference>
<evidence type="ECO:0000259" key="5">
    <source>
        <dbReference type="Pfam" id="PF25175"/>
    </source>
</evidence>
<evidence type="ECO:0000313" key="7">
    <source>
        <dbReference type="Proteomes" id="UP000620124"/>
    </source>
</evidence>
<dbReference type="CDD" id="cd00200">
    <property type="entry name" value="WD40"/>
    <property type="match status" value="1"/>
</dbReference>
<dbReference type="InterPro" id="IPR036322">
    <property type="entry name" value="WD40_repeat_dom_sf"/>
</dbReference>
<feature type="repeat" description="WD" evidence="3">
    <location>
        <begin position="66"/>
        <end position="107"/>
    </location>
</feature>
<name>A0A8H6XGA7_9AGAR</name>
<dbReference type="PRINTS" id="PR00320">
    <property type="entry name" value="GPROTEINBRPT"/>
</dbReference>
<evidence type="ECO:0000313" key="6">
    <source>
        <dbReference type="EMBL" id="KAF7339904.1"/>
    </source>
</evidence>
<protein>
    <submittedName>
        <fullName evidence="6">WD40 repeat-containing protein</fullName>
    </submittedName>
</protein>
<dbReference type="Proteomes" id="UP000620124">
    <property type="component" value="Unassembled WGS sequence"/>
</dbReference>
<dbReference type="SMART" id="SM00320">
    <property type="entry name" value="WD40"/>
    <property type="match status" value="7"/>
</dbReference>
<reference evidence="6" key="1">
    <citation type="submission" date="2020-05" db="EMBL/GenBank/DDBJ databases">
        <title>Mycena genomes resolve the evolution of fungal bioluminescence.</title>
        <authorList>
            <person name="Tsai I.J."/>
        </authorList>
    </citation>
    <scope>NUCLEOTIDE SEQUENCE</scope>
    <source>
        <strain evidence="6">CCC161011</strain>
    </source>
</reference>
<keyword evidence="2" id="KW-0677">Repeat</keyword>
<keyword evidence="7" id="KW-1185">Reference proteome</keyword>
<accession>A0A8H6XGA7</accession>
<gene>
    <name evidence="6" type="ORF">MVEN_01907700</name>
</gene>
<proteinExistence type="predicted"/>
<feature type="region of interest" description="Disordered" evidence="4">
    <location>
        <begin position="1"/>
        <end position="59"/>
    </location>
</feature>
<dbReference type="InterPro" id="IPR020472">
    <property type="entry name" value="WD40_PAC1"/>
</dbReference>
<dbReference type="OrthoDB" id="674604at2759"/>
<sequence>MSVEMDVDSGDALPQADAGPAAEEVAVTMSKPDVPVPIKSEPEQTPIQPEPPKQKPGPHYKIRYSLSGHTMSISSLKFSPDGSKLASSGADKIIKLWDTYTGDVLRTLVGHTEGISDIAWSNDGEYLASASDDKTIRIWDMKVGTEIKTLLGHTNFVFCVNYNPNSNLLVSGGFDETVRVWDVARAHSDPVTSVAFNHDGTLIVSCAMDGLMSLRIWDADSGQCLKTLVDDDNPICSHVKFTPNSKFVLASTQDSTLRLWNYQTSRCVKTYTGHTNRTFCIFACFTNTKGKYVVSGSEDAKVYIWDLQTRQILQVLQGHRDVVLALATHPTKSIIASASMEKDLTIRLWYDDSEDPIST</sequence>
<comment type="caution">
    <text evidence="6">The sequence shown here is derived from an EMBL/GenBank/DDBJ whole genome shotgun (WGS) entry which is preliminary data.</text>
</comment>
<dbReference type="PROSITE" id="PS50294">
    <property type="entry name" value="WD_REPEATS_REGION"/>
    <property type="match status" value="3"/>
</dbReference>
<dbReference type="InterPro" id="IPR059122">
    <property type="entry name" value="Beta-prop_WDR5-like"/>
</dbReference>
<dbReference type="FunFam" id="2.130.10.10:FF:000228">
    <property type="entry name" value="COMPASS-like H3K4 histone methylase component WDR5A"/>
    <property type="match status" value="1"/>
</dbReference>
<dbReference type="GO" id="GO:0042393">
    <property type="term" value="F:histone binding"/>
    <property type="evidence" value="ECO:0007669"/>
    <property type="project" value="TreeGrafter"/>
</dbReference>
<dbReference type="SUPFAM" id="SSF50978">
    <property type="entry name" value="WD40 repeat-like"/>
    <property type="match status" value="1"/>
</dbReference>
<feature type="repeat" description="WD" evidence="3">
    <location>
        <begin position="184"/>
        <end position="214"/>
    </location>
</feature>
<feature type="repeat" description="WD" evidence="3">
    <location>
        <begin position="150"/>
        <end position="183"/>
    </location>
</feature>
<dbReference type="InterPro" id="IPR015943">
    <property type="entry name" value="WD40/YVTN_repeat-like_dom_sf"/>
</dbReference>
<organism evidence="6 7">
    <name type="scientific">Mycena venus</name>
    <dbReference type="NCBI Taxonomy" id="2733690"/>
    <lineage>
        <taxon>Eukaryota</taxon>
        <taxon>Fungi</taxon>
        <taxon>Dikarya</taxon>
        <taxon>Basidiomycota</taxon>
        <taxon>Agaricomycotina</taxon>
        <taxon>Agaricomycetes</taxon>
        <taxon>Agaricomycetidae</taxon>
        <taxon>Agaricales</taxon>
        <taxon>Marasmiineae</taxon>
        <taxon>Mycenaceae</taxon>
        <taxon>Mycena</taxon>
    </lineage>
</organism>
<dbReference type="InterPro" id="IPR001680">
    <property type="entry name" value="WD40_rpt"/>
</dbReference>
<feature type="repeat" description="WD" evidence="3">
    <location>
        <begin position="239"/>
        <end position="270"/>
    </location>
</feature>
<dbReference type="AlphaFoldDB" id="A0A8H6XGA7"/>
<evidence type="ECO:0000256" key="3">
    <source>
        <dbReference type="PROSITE-ProRule" id="PRU00221"/>
    </source>
</evidence>
<dbReference type="Pfam" id="PF25175">
    <property type="entry name" value="Beta-prop_WDR5"/>
    <property type="match status" value="1"/>
</dbReference>
<feature type="repeat" description="WD" evidence="3">
    <location>
        <begin position="108"/>
        <end position="149"/>
    </location>
</feature>
<dbReference type="Gene3D" id="2.130.10.10">
    <property type="entry name" value="YVTN repeat-like/Quinoprotein amine dehydrogenase"/>
    <property type="match status" value="1"/>
</dbReference>
<dbReference type="PROSITE" id="PS00678">
    <property type="entry name" value="WD_REPEATS_1"/>
    <property type="match status" value="3"/>
</dbReference>